<evidence type="ECO:0000259" key="3">
    <source>
        <dbReference type="SMART" id="SM00822"/>
    </source>
</evidence>
<comment type="similarity">
    <text evidence="1">Belongs to the short-chain dehydrogenases/reductases (SDR) family.</text>
</comment>
<feature type="domain" description="Ketoreductase" evidence="3">
    <location>
        <begin position="6"/>
        <end position="187"/>
    </location>
</feature>
<dbReference type="GO" id="GO:0016491">
    <property type="term" value="F:oxidoreductase activity"/>
    <property type="evidence" value="ECO:0007669"/>
    <property type="project" value="UniProtKB-KW"/>
</dbReference>
<reference evidence="4" key="1">
    <citation type="submission" date="2023-03" db="EMBL/GenBank/DDBJ databases">
        <title>Edaphobacter sp.</title>
        <authorList>
            <person name="Huber K.J."/>
            <person name="Papendorf J."/>
            <person name="Pilke C."/>
            <person name="Bunk B."/>
            <person name="Sproeer C."/>
            <person name="Pester M."/>
        </authorList>
    </citation>
    <scope>NUCLEOTIDE SEQUENCE</scope>
    <source>
        <strain evidence="4">DSM 109920</strain>
    </source>
</reference>
<proteinExistence type="inferred from homology"/>
<dbReference type="SUPFAM" id="SSF51735">
    <property type="entry name" value="NAD(P)-binding Rossmann-fold domains"/>
    <property type="match status" value="1"/>
</dbReference>
<dbReference type="SMART" id="SM00822">
    <property type="entry name" value="PKS_KR"/>
    <property type="match status" value="1"/>
</dbReference>
<gene>
    <name evidence="4" type="ORF">P8936_12290</name>
</gene>
<dbReference type="PRINTS" id="PR00080">
    <property type="entry name" value="SDRFAMILY"/>
</dbReference>
<dbReference type="PANTHER" id="PTHR43639:SF1">
    <property type="entry name" value="SHORT-CHAIN DEHYDROGENASE_REDUCTASE FAMILY PROTEIN"/>
    <property type="match status" value="1"/>
</dbReference>
<dbReference type="AlphaFoldDB" id="A0AAU7D3U1"/>
<dbReference type="PRINTS" id="PR00081">
    <property type="entry name" value="GDHRDH"/>
</dbReference>
<dbReference type="Gene3D" id="3.40.50.720">
    <property type="entry name" value="NAD(P)-binding Rossmann-like Domain"/>
    <property type="match status" value="1"/>
</dbReference>
<organism evidence="4">
    <name type="scientific">Edaphobacter paludis</name>
    <dbReference type="NCBI Taxonomy" id="3035702"/>
    <lineage>
        <taxon>Bacteria</taxon>
        <taxon>Pseudomonadati</taxon>
        <taxon>Acidobacteriota</taxon>
        <taxon>Terriglobia</taxon>
        <taxon>Terriglobales</taxon>
        <taxon>Acidobacteriaceae</taxon>
        <taxon>Edaphobacter</taxon>
    </lineage>
</organism>
<dbReference type="PANTHER" id="PTHR43639">
    <property type="entry name" value="OXIDOREDUCTASE, SHORT-CHAIN DEHYDROGENASE/REDUCTASE FAMILY (AFU_ORTHOLOGUE AFUA_5G02870)"/>
    <property type="match status" value="1"/>
</dbReference>
<protein>
    <submittedName>
        <fullName evidence="4">SDR family NAD(P)-dependent oxidoreductase</fullName>
        <ecNumber evidence="4">1.-.-.-</ecNumber>
    </submittedName>
</protein>
<evidence type="ECO:0000313" key="4">
    <source>
        <dbReference type="EMBL" id="XBH12469.1"/>
    </source>
</evidence>
<evidence type="ECO:0000256" key="2">
    <source>
        <dbReference type="ARBA" id="ARBA00023002"/>
    </source>
</evidence>
<dbReference type="Pfam" id="PF13561">
    <property type="entry name" value="adh_short_C2"/>
    <property type="match status" value="1"/>
</dbReference>
<dbReference type="CDD" id="cd05233">
    <property type="entry name" value="SDR_c"/>
    <property type="match status" value="1"/>
</dbReference>
<dbReference type="EMBL" id="CP121195">
    <property type="protein sequence ID" value="XBH12469.1"/>
    <property type="molecule type" value="Genomic_DNA"/>
</dbReference>
<evidence type="ECO:0000256" key="1">
    <source>
        <dbReference type="ARBA" id="ARBA00006484"/>
    </source>
</evidence>
<dbReference type="EC" id="1.-.-.-" evidence="4"/>
<keyword evidence="2 4" id="KW-0560">Oxidoreductase</keyword>
<accession>A0AAU7D3U1</accession>
<name>A0AAU7D3U1_9BACT</name>
<dbReference type="FunFam" id="3.40.50.720:FF:000084">
    <property type="entry name" value="Short-chain dehydrogenase reductase"/>
    <property type="match status" value="1"/>
</dbReference>
<sequence length="250" mass="26229">MELAGKVCLITGGTSGIGAATAAAFARRGAHVAVTGRSSRTHSIEMLQAIAAEHGAEITYIQADAGSAEGCARMVAETHALFGRVDVLVHAAGTAVPGGFFEVTEENWMKAFDVHVHAVLRLARAAVPHMIEQGEGAIILIGSAAGHRGCLGALAYGVVKGALPQFGRALARELADSNIRVNSVSPGIIRTPFQDFLTPEQVANNVKNRIPLHREGKPEHVASAILELVENDFITGEDLVIDGGMTMRIV</sequence>
<dbReference type="InterPro" id="IPR057326">
    <property type="entry name" value="KR_dom"/>
</dbReference>
<dbReference type="InterPro" id="IPR002347">
    <property type="entry name" value="SDR_fam"/>
</dbReference>
<dbReference type="InterPro" id="IPR036291">
    <property type="entry name" value="NAD(P)-bd_dom_sf"/>
</dbReference>